<keyword evidence="2" id="KW-1003">Cell membrane</keyword>
<dbReference type="PANTHER" id="PTHR34220">
    <property type="entry name" value="SENSOR HISTIDINE KINASE YPDA"/>
    <property type="match status" value="1"/>
</dbReference>
<keyword evidence="8" id="KW-0418">Kinase</keyword>
<evidence type="ECO:0000256" key="6">
    <source>
        <dbReference type="SAM" id="Phobius"/>
    </source>
</evidence>
<evidence type="ECO:0000256" key="5">
    <source>
        <dbReference type="ARBA" id="ARBA00023136"/>
    </source>
</evidence>
<gene>
    <name evidence="8" type="ORF">I8J30_18325</name>
</gene>
<dbReference type="Proteomes" id="UP000673394">
    <property type="component" value="Unassembled WGS sequence"/>
</dbReference>
<dbReference type="PROSITE" id="PS50885">
    <property type="entry name" value="HAMP"/>
    <property type="match status" value="1"/>
</dbReference>
<keyword evidence="4" id="KW-0808">Transferase</keyword>
<comment type="subcellular location">
    <subcellularLocation>
        <location evidence="1">Cell membrane</location>
        <topology evidence="1">Multi-pass membrane protein</topology>
    </subcellularLocation>
</comment>
<evidence type="ECO:0000259" key="7">
    <source>
        <dbReference type="PROSITE" id="PS50885"/>
    </source>
</evidence>
<keyword evidence="6" id="KW-0812">Transmembrane</keyword>
<keyword evidence="5 6" id="KW-0472">Membrane</keyword>
<dbReference type="InterPro" id="IPR036890">
    <property type="entry name" value="HATPase_C_sf"/>
</dbReference>
<keyword evidence="3" id="KW-0597">Phosphoprotein</keyword>
<dbReference type="InterPro" id="IPR050640">
    <property type="entry name" value="Bact_2-comp_sensor_kinase"/>
</dbReference>
<feature type="transmembrane region" description="Helical" evidence="6">
    <location>
        <begin position="21"/>
        <end position="41"/>
    </location>
</feature>
<feature type="transmembrane region" description="Helical" evidence="6">
    <location>
        <begin position="278"/>
        <end position="300"/>
    </location>
</feature>
<dbReference type="PANTHER" id="PTHR34220:SF7">
    <property type="entry name" value="SENSOR HISTIDINE KINASE YPDA"/>
    <property type="match status" value="1"/>
</dbReference>
<dbReference type="SUPFAM" id="SSF158472">
    <property type="entry name" value="HAMP domain-like"/>
    <property type="match status" value="1"/>
</dbReference>
<proteinExistence type="predicted"/>
<evidence type="ECO:0000256" key="1">
    <source>
        <dbReference type="ARBA" id="ARBA00004651"/>
    </source>
</evidence>
<organism evidence="8 9">
    <name type="scientific">Paenibacillus lignilyticus</name>
    <dbReference type="NCBI Taxonomy" id="1172615"/>
    <lineage>
        <taxon>Bacteria</taxon>
        <taxon>Bacillati</taxon>
        <taxon>Bacillota</taxon>
        <taxon>Bacilli</taxon>
        <taxon>Bacillales</taxon>
        <taxon>Paenibacillaceae</taxon>
        <taxon>Paenibacillus</taxon>
    </lineage>
</organism>
<accession>A0ABS5CFP9</accession>
<comment type="caution">
    <text evidence="8">The sequence shown here is derived from an EMBL/GenBank/DDBJ whole genome shotgun (WGS) entry which is preliminary data.</text>
</comment>
<evidence type="ECO:0000313" key="8">
    <source>
        <dbReference type="EMBL" id="MBP3964678.1"/>
    </source>
</evidence>
<name>A0ABS5CFP9_9BACL</name>
<evidence type="ECO:0000313" key="9">
    <source>
        <dbReference type="Proteomes" id="UP000673394"/>
    </source>
</evidence>
<dbReference type="EMBL" id="JAGKSP010000007">
    <property type="protein sequence ID" value="MBP3964678.1"/>
    <property type="molecule type" value="Genomic_DNA"/>
</dbReference>
<evidence type="ECO:0000256" key="3">
    <source>
        <dbReference type="ARBA" id="ARBA00022553"/>
    </source>
</evidence>
<sequence length="576" mass="65569">MKWLTSHLLDPIRSRLFYKMLIIYSLLTLIPLIIVSSTFYIRSSHLIEKKATEEAQQGLSGSAERFDEVLYAVKSQMLPISENVLLQAMFRNVKKGQVNASLNASVSELLQTELTTARLKIGDFVGDLYVLGINNKVLYSTDNKKRLLYAEAFWEMPFEFDRMPEWAFFNDDKRMACVVKIFDEGQRPSADSEIGRLIITLDAAKVRSLFLDYAPDTFYITNADNQIMTASLQNEIGHLLNSRKLQSELVIQQKSRYSEFQYVLLANPGTGGLVQKQALFSIGVTLAAWLAITIVTYVILRRITIPIQRLTRLMRAAEREEYQLISGITTTDEIAMLCNGFNSLVQRTSHLIETNYKNELLVREAELKAIRMYINPHFLYNTMEYISIMSHSPEKAKHIPQMVQHLSGIFRFSITPGNQFVELGTEMEFVRKYLEIHRYRYGERLTYMIDLPDMYRKIAVPKLLLQPLVENAVVHGIDRLPEGGSISITVKEEQYELVIEIENSSLVSGGLLETAAGNGDSLQKHPKGLGTGLDNVNARLRLHYGNTYGITLHHLEGTTLARVLMPIQILQDNEEG</sequence>
<evidence type="ECO:0000256" key="2">
    <source>
        <dbReference type="ARBA" id="ARBA00022475"/>
    </source>
</evidence>
<dbReference type="GO" id="GO:0016301">
    <property type="term" value="F:kinase activity"/>
    <property type="evidence" value="ECO:0007669"/>
    <property type="project" value="UniProtKB-KW"/>
</dbReference>
<feature type="domain" description="HAMP" evidence="7">
    <location>
        <begin position="301"/>
        <end position="353"/>
    </location>
</feature>
<keyword evidence="9" id="KW-1185">Reference proteome</keyword>
<dbReference type="InterPro" id="IPR003660">
    <property type="entry name" value="HAMP_dom"/>
</dbReference>
<dbReference type="SUPFAM" id="SSF55874">
    <property type="entry name" value="ATPase domain of HSP90 chaperone/DNA topoisomerase II/histidine kinase"/>
    <property type="match status" value="1"/>
</dbReference>
<dbReference type="Gene3D" id="6.10.340.10">
    <property type="match status" value="1"/>
</dbReference>
<dbReference type="Gene3D" id="3.30.565.10">
    <property type="entry name" value="Histidine kinase-like ATPase, C-terminal domain"/>
    <property type="match status" value="1"/>
</dbReference>
<protein>
    <submittedName>
        <fullName evidence="8">Histidine kinase</fullName>
    </submittedName>
</protein>
<dbReference type="Pfam" id="PF06580">
    <property type="entry name" value="His_kinase"/>
    <property type="match status" value="1"/>
</dbReference>
<reference evidence="8 9" key="1">
    <citation type="submission" date="2021-04" db="EMBL/GenBank/DDBJ databases">
        <title>Paenibacillus sp. DLE-14 whole genome sequence.</title>
        <authorList>
            <person name="Ham Y.J."/>
        </authorList>
    </citation>
    <scope>NUCLEOTIDE SEQUENCE [LARGE SCALE GENOMIC DNA]</scope>
    <source>
        <strain evidence="8 9">DLE-14</strain>
    </source>
</reference>
<evidence type="ECO:0000256" key="4">
    <source>
        <dbReference type="ARBA" id="ARBA00022679"/>
    </source>
</evidence>
<dbReference type="RefSeq" id="WP_210660455.1">
    <property type="nucleotide sequence ID" value="NZ_JAGKSP010000007.1"/>
</dbReference>
<dbReference type="InterPro" id="IPR010559">
    <property type="entry name" value="Sig_transdc_His_kin_internal"/>
</dbReference>
<keyword evidence="6" id="KW-1133">Transmembrane helix</keyword>